<protein>
    <submittedName>
        <fullName evidence="2">Uncharacterized protein</fullName>
    </submittedName>
</protein>
<feature type="transmembrane region" description="Helical" evidence="1">
    <location>
        <begin position="21"/>
        <end position="46"/>
    </location>
</feature>
<evidence type="ECO:0000313" key="3">
    <source>
        <dbReference type="Proteomes" id="UP001200537"/>
    </source>
</evidence>
<evidence type="ECO:0000313" key="2">
    <source>
        <dbReference type="EMBL" id="MCG4618555.1"/>
    </source>
</evidence>
<accession>A0AAJ1BCY8</accession>
<dbReference type="AlphaFoldDB" id="A0AAJ1BCY8"/>
<keyword evidence="1" id="KW-1133">Transmembrane helix</keyword>
<dbReference type="RefSeq" id="WP_024059663.1">
    <property type="nucleotide sequence ID" value="NZ_JAGZVZ010000013.1"/>
</dbReference>
<name>A0AAJ1BCY8_9ACTO</name>
<evidence type="ECO:0000256" key="1">
    <source>
        <dbReference type="SAM" id="Phobius"/>
    </source>
</evidence>
<sequence>MSPDQRRRSPERVRPSQATFWVRRLVAVLILAVLIALVALIVRFAWSWMQAADDSKQRAQAEQAKKEVVTQPTTCKLANISYKLEPEKTENQVGAGVNFKIVLHNTKGNQPCTMNGAIDKVGVKVITGEDTVWESWKCQGKVQEQPLLLGTGMEYDTTLKWDGKTSNGCEKGDMAQAGTYRAIPVLYGKEITDAKAVFTLK</sequence>
<reference evidence="2" key="1">
    <citation type="submission" date="2022-01" db="EMBL/GenBank/DDBJ databases">
        <title>Collection of gut derived symbiotic bacterial strains cultured from healthy donors.</title>
        <authorList>
            <person name="Lin H."/>
            <person name="Kohout C."/>
            <person name="Waligurski E."/>
            <person name="Pamer E.G."/>
        </authorList>
    </citation>
    <scope>NUCLEOTIDE SEQUENCE</scope>
    <source>
        <strain evidence="2">DFI.7.46</strain>
    </source>
</reference>
<keyword evidence="1" id="KW-0812">Transmembrane</keyword>
<proteinExistence type="predicted"/>
<organism evidence="2 3">
    <name type="scientific">Varibaculum cambriense</name>
    <dbReference type="NCBI Taxonomy" id="184870"/>
    <lineage>
        <taxon>Bacteria</taxon>
        <taxon>Bacillati</taxon>
        <taxon>Actinomycetota</taxon>
        <taxon>Actinomycetes</taxon>
        <taxon>Actinomycetales</taxon>
        <taxon>Actinomycetaceae</taxon>
        <taxon>Varibaculum</taxon>
    </lineage>
</organism>
<gene>
    <name evidence="2" type="ORF">L0M99_08650</name>
</gene>
<keyword evidence="1" id="KW-0472">Membrane</keyword>
<dbReference type="EMBL" id="JAKNHJ010000018">
    <property type="protein sequence ID" value="MCG4618555.1"/>
    <property type="molecule type" value="Genomic_DNA"/>
</dbReference>
<dbReference type="Proteomes" id="UP001200537">
    <property type="component" value="Unassembled WGS sequence"/>
</dbReference>
<comment type="caution">
    <text evidence="2">The sequence shown here is derived from an EMBL/GenBank/DDBJ whole genome shotgun (WGS) entry which is preliminary data.</text>
</comment>